<evidence type="ECO:0000256" key="3">
    <source>
        <dbReference type="SAM" id="Phobius"/>
    </source>
</evidence>
<reference evidence="4 5" key="1">
    <citation type="submission" date="2017-12" db="EMBL/GenBank/DDBJ databases">
        <title>Sequencing, de novo assembly and annotation of complete genome of a new Thraustochytrid species, strain FCC1311.</title>
        <authorList>
            <person name="Sedici K."/>
            <person name="Godart F."/>
            <person name="Aiese Cigliano R."/>
            <person name="Sanseverino W."/>
            <person name="Barakat M."/>
            <person name="Ortet P."/>
            <person name="Marechal E."/>
            <person name="Cagnac O."/>
            <person name="Amato A."/>
        </authorList>
    </citation>
    <scope>NUCLEOTIDE SEQUENCE [LARGE SCALE GENOMIC DNA]</scope>
</reference>
<protein>
    <submittedName>
        <fullName evidence="4">CaiB/baiF CoA-transferase family protein DDB_G0269880</fullName>
    </submittedName>
</protein>
<gene>
    <name evidence="4" type="ORF">FCC1311_002552</name>
</gene>
<evidence type="ECO:0000256" key="1">
    <source>
        <dbReference type="ARBA" id="ARBA00008383"/>
    </source>
</evidence>
<sequence length="830" mass="88652">MASVRLTRAQHYPQQASQPEGSGDGGGAQGDTAAAVLHVALRLAGLGFAAVCAGVVATALARRRARRATAQKRKLASQETRSEDAERATLGPGRGAPLLHGVRVVELSSQLAGPLAARLLGELGAEVIKVEAPEGDTLRDGFGLLEEARADGRSPSAVFEVANLGKASICVDTSTEQGLAHLRGLLRDADVFITNAQPGSLRAAQLDPSALLTAFPHLIYAQVSAWGAHGAGRALSGSDLGAFWAASGLAMLFHERDNLFASLPQGAGDATTAQALVTGIAMALVQRAETGRGQLVDTSLLHAGGWCVGPYVTVNGRARSDTLAKDPLRHVYRTGDGVQLAVCGHRRRKISPNETSTMAGERALREALGLDGPPGPAATNVISAAERRIASLTASQASDLLKSGGIAYQRVRDLREVWAWVAEDNDQDSIAGWNPNSEAALLPRATAAFEGTLSPPLAGCVVVELVDFGGPEPSVCVSAACRVLVERGATVLRIEPRGGDPLRTRDPALYEHYNGGKEVVHVGNLSMEGNTELQRLLETRASIFVTDFAQDDLRHLDLDAASLSSRCANLVVVSLHESRGRETDKGVFGALFAGTGFAHLVGGAAPSSIQAPPRHCVDLVASLHLSAALTLAYFHLKRTNEGQFVHVYLDNIGHWTIQGASSVVHRDARMTPLVMLKSSEYDSLFALPCCRPLRLKDGTWIQLLGVDTAEHLSRTLRALQAPYMAWWRLFWCLATDVLPNRGAPTNLDRARPFLLVVNDILHASASHLDLATFRKRAAEVDLWYTTINRPEQLARHPQARQNTMLEATRHGQDVRVASPCNLLQSPRVAL</sequence>
<dbReference type="GO" id="GO:0016740">
    <property type="term" value="F:transferase activity"/>
    <property type="evidence" value="ECO:0007669"/>
    <property type="project" value="UniProtKB-KW"/>
</dbReference>
<dbReference type="SUPFAM" id="SSF89796">
    <property type="entry name" value="CoA-transferase family III (CaiB/BaiF)"/>
    <property type="match status" value="2"/>
</dbReference>
<keyword evidence="3" id="KW-0812">Transmembrane</keyword>
<accession>A0A2R5FZ57</accession>
<feature type="region of interest" description="Disordered" evidence="2">
    <location>
        <begin position="1"/>
        <end position="29"/>
    </location>
</feature>
<dbReference type="InterPro" id="IPR044855">
    <property type="entry name" value="CoA-Trfase_III_dom3_sf"/>
</dbReference>
<dbReference type="Gene3D" id="3.40.50.10540">
    <property type="entry name" value="Crotonobetainyl-coa:carnitine coa-transferase, domain 1"/>
    <property type="match status" value="2"/>
</dbReference>
<comment type="caution">
    <text evidence="4">The sequence shown here is derived from an EMBL/GenBank/DDBJ whole genome shotgun (WGS) entry which is preliminary data.</text>
</comment>
<keyword evidence="4" id="KW-0808">Transferase</keyword>
<dbReference type="EMBL" id="BEYU01000003">
    <property type="protein sequence ID" value="GBG24037.1"/>
    <property type="molecule type" value="Genomic_DNA"/>
</dbReference>
<dbReference type="PANTHER" id="PTHR48228:SF5">
    <property type="entry name" value="ALPHA-METHYLACYL-COA RACEMASE"/>
    <property type="match status" value="1"/>
</dbReference>
<dbReference type="OrthoDB" id="5863171at2759"/>
<dbReference type="InterPro" id="IPR023606">
    <property type="entry name" value="CoA-Trfase_III_dom_1_sf"/>
</dbReference>
<feature type="transmembrane region" description="Helical" evidence="3">
    <location>
        <begin position="39"/>
        <end position="61"/>
    </location>
</feature>
<keyword evidence="3" id="KW-0472">Membrane</keyword>
<evidence type="ECO:0000313" key="4">
    <source>
        <dbReference type="EMBL" id="GBG24037.1"/>
    </source>
</evidence>
<dbReference type="InterPro" id="IPR003673">
    <property type="entry name" value="CoA-Trfase_fam_III"/>
</dbReference>
<comment type="similarity">
    <text evidence="1">Belongs to the CoA-transferase III family.</text>
</comment>
<dbReference type="Proteomes" id="UP000241890">
    <property type="component" value="Unassembled WGS sequence"/>
</dbReference>
<evidence type="ECO:0000313" key="5">
    <source>
        <dbReference type="Proteomes" id="UP000241890"/>
    </source>
</evidence>
<dbReference type="Pfam" id="PF02515">
    <property type="entry name" value="CoA_transf_3"/>
    <property type="match status" value="2"/>
</dbReference>
<feature type="region of interest" description="Disordered" evidence="2">
    <location>
        <begin position="70"/>
        <end position="92"/>
    </location>
</feature>
<evidence type="ECO:0000256" key="2">
    <source>
        <dbReference type="SAM" id="MobiDB-lite"/>
    </source>
</evidence>
<name>A0A2R5FZ57_9STRA</name>
<keyword evidence="3" id="KW-1133">Transmembrane helix</keyword>
<dbReference type="InterPro" id="IPR050509">
    <property type="entry name" value="CoA-transferase_III"/>
</dbReference>
<dbReference type="AlphaFoldDB" id="A0A2R5FZ57"/>
<dbReference type="PANTHER" id="PTHR48228">
    <property type="entry name" value="SUCCINYL-COA--D-CITRAMALATE COA-TRANSFERASE"/>
    <property type="match status" value="1"/>
</dbReference>
<keyword evidence="5" id="KW-1185">Reference proteome</keyword>
<proteinExistence type="inferred from homology"/>
<dbReference type="Gene3D" id="3.30.1540.10">
    <property type="entry name" value="formyl-coa transferase, domain 3"/>
    <property type="match status" value="2"/>
</dbReference>
<organism evidence="4 5">
    <name type="scientific">Hondaea fermentalgiana</name>
    <dbReference type="NCBI Taxonomy" id="2315210"/>
    <lineage>
        <taxon>Eukaryota</taxon>
        <taxon>Sar</taxon>
        <taxon>Stramenopiles</taxon>
        <taxon>Bigyra</taxon>
        <taxon>Labyrinthulomycetes</taxon>
        <taxon>Thraustochytrida</taxon>
        <taxon>Thraustochytriidae</taxon>
        <taxon>Hondaea</taxon>
    </lineage>
</organism>
<dbReference type="InParanoid" id="A0A2R5FZ57"/>